<feature type="region of interest" description="Disordered" evidence="1">
    <location>
        <begin position="381"/>
        <end position="406"/>
    </location>
</feature>
<dbReference type="Gene3D" id="1.20.1280.50">
    <property type="match status" value="1"/>
</dbReference>
<proteinExistence type="predicted"/>
<accession>A0AAD5YT23</accession>
<sequence length="445" mass="50502">MSISDINALHPDLLCCIFRLTAATFRDHLKLSPCQQVYDDHFGVQNLRLVCKYWDRLCVFDPRMWSTITIYHAPWMKSPLIPKDVLKTRLERSQQAPLDIYVCDAFRQTSWYYKEIFDELINPEVARWRSVHFDAPIDLWIDIDPEEGQEGWANGGMNIENHSHQNILAIDALKSTVNLVHSASPSLKKLVWQIWGSNLKSRLGEGCIPNPSVLQSIQYLELHTPVTLVMQLLRSMENCAALEVLKLETDIQDQSEATVAEISSSLPVYLPSLQVFVAMSLDEDYRVVNYIDAPNLRAVEAKAPKRHKHLPFDPPTAAERIQTPYDTLRRFLLVPHKNLEVLRVEAPGITEELVLKLLDESGMSMLSDAINVQVLCTSTPNAAEGKGSESDGDTVSLGRGNGGEERKLRLTKDHGLDGTVLMRWVDLEAWRTKEKEYGMRGVNMQ</sequence>
<evidence type="ECO:0000313" key="2">
    <source>
        <dbReference type="EMBL" id="KAJ3562942.1"/>
    </source>
</evidence>
<reference evidence="2" key="1">
    <citation type="submission" date="2022-07" db="EMBL/GenBank/DDBJ databases">
        <title>Genome Sequence of Leucocoprinus birnbaumii.</title>
        <authorList>
            <person name="Buettner E."/>
        </authorList>
    </citation>
    <scope>NUCLEOTIDE SEQUENCE</scope>
    <source>
        <strain evidence="2">VT141</strain>
    </source>
</reference>
<organism evidence="2 3">
    <name type="scientific">Leucocoprinus birnbaumii</name>
    <dbReference type="NCBI Taxonomy" id="56174"/>
    <lineage>
        <taxon>Eukaryota</taxon>
        <taxon>Fungi</taxon>
        <taxon>Dikarya</taxon>
        <taxon>Basidiomycota</taxon>
        <taxon>Agaricomycotina</taxon>
        <taxon>Agaricomycetes</taxon>
        <taxon>Agaricomycetidae</taxon>
        <taxon>Agaricales</taxon>
        <taxon>Agaricineae</taxon>
        <taxon>Agaricaceae</taxon>
        <taxon>Leucocoprinus</taxon>
    </lineage>
</organism>
<dbReference type="Proteomes" id="UP001213000">
    <property type="component" value="Unassembled WGS sequence"/>
</dbReference>
<comment type="caution">
    <text evidence="2">The sequence shown here is derived from an EMBL/GenBank/DDBJ whole genome shotgun (WGS) entry which is preliminary data.</text>
</comment>
<evidence type="ECO:0000313" key="3">
    <source>
        <dbReference type="Proteomes" id="UP001213000"/>
    </source>
</evidence>
<dbReference type="EMBL" id="JANIEX010000813">
    <property type="protein sequence ID" value="KAJ3562942.1"/>
    <property type="molecule type" value="Genomic_DNA"/>
</dbReference>
<keyword evidence="3" id="KW-1185">Reference proteome</keyword>
<name>A0AAD5YT23_9AGAR</name>
<evidence type="ECO:0000256" key="1">
    <source>
        <dbReference type="SAM" id="MobiDB-lite"/>
    </source>
</evidence>
<gene>
    <name evidence="2" type="ORF">NP233_g9260</name>
</gene>
<evidence type="ECO:0008006" key="4">
    <source>
        <dbReference type="Google" id="ProtNLM"/>
    </source>
</evidence>
<protein>
    <recommendedName>
        <fullName evidence="4">F-box domain-containing protein</fullName>
    </recommendedName>
</protein>
<dbReference type="AlphaFoldDB" id="A0AAD5YT23"/>